<feature type="compositionally biased region" description="Polar residues" evidence="6">
    <location>
        <begin position="882"/>
        <end position="898"/>
    </location>
</feature>
<protein>
    <recommendedName>
        <fullName evidence="7">C2H2-type domain-containing protein</fullName>
    </recommendedName>
</protein>
<feature type="region of interest" description="Disordered" evidence="6">
    <location>
        <begin position="344"/>
        <end position="387"/>
    </location>
</feature>
<dbReference type="GO" id="GO:0005634">
    <property type="term" value="C:nucleus"/>
    <property type="evidence" value="ECO:0007669"/>
    <property type="project" value="TreeGrafter"/>
</dbReference>
<evidence type="ECO:0000313" key="9">
    <source>
        <dbReference type="Proteomes" id="UP000835052"/>
    </source>
</evidence>
<sequence length="1249" mass="136526">MDLPVECNCQDPLRSYCQIVRAKNALIAKIREKSRGYTFMEFVLPMYLRNGKNRTYSELLDEKFRHVAQKPRPRKHFCVRCDRNFDSPGKLFIHNRRVHGQRPLRKAIPFFVIEAVGKPFIKNYFVQNAYETHKIRREVEKVTDDRWEWKQERLCEIDDTEDDFRDRYKHWDVVGRKTDSWILRRPISSVEHVVRVINGKTRKFRCLKCPFTSPSLADFQPHSDRHALSSSRHCSQCSFSTEDEAELLKHLALHLRCNQIILSSSQKQTVFGPKKAIVGHRIGRFFQHIYLCNQCPYACSFFSHLLLHSRNHRAKEFGEKCTDCSFSSEMPGKLKSHSILHQAVKKVSTRRNSSKDYGSQKSRVSSSDASSLSAISTPSPPNQSPSVARRWFRCSRCPLESHDYQRIYRHKKIHSGSSRVLPIDEPRPEPKKEAELLPEPSTVEVDTVEPATVEPASVENVTVEAATVEEATVETATVEPATVEVEEDPRGLQLSVSDAILIEQYRPQLEMAASVDPKMSIRKFFNLINANAPLAPQQVDPAPAAPAPAPSFQVLLETVGAATVPPASAQSASASGASAPFQVLLEAVGAATVPPGPAPSASASCAAAPVQLLLEVIGAATVPPAPATSSPAPSAPAPCAPATFNFLLEAIGAATVPPVPASSAPAPCAPATINFLREVVGAATVPPAPASASVALTPIQSLLQETRATPASCAPLRATPASCAPLRHPLSRPNSLLRAMLASPVKEKASRPRARRAPASAPPPTPAPAPVSTKPAQQAVQEALQTPILTPELHSEASTSSTDSGPGQCATISSQSTLERLYQSKLDEAKKRGSVRFSEPLVESSPAKKPEEEPKKTGRRARKPVNDAEKVEIPAKEKMKTRSASGVSKRSYPKSTETPELPAKRPKITNVTPAPARATSTPKTAVKAPKIQEIPVKKFRCPEPNCPHEYEKKADYKKHLGMHNAQMPLTCSACSYSCFTLDALQAHTNQHRVADMRKENGVIPVETKPTTSSTRIVTKQNTKAKTSLPPPPAPTGIACPTAGCKFVAATGDQFLEHRKTHVVTKSVQKFMQHYKMTAPEIATKSVDKSSESTPSPALSLHADSDSPPVLSRETDFGPEIAPEVGVSGKSSAFHAVGTTPPSSIFPSPVAPQTVFPPMNPFAANFPAMMPNLNDPSALTVAVPHANYMQMSNMQMEYIRWMLTMQQNFANMTANQNFNNGNALSLMPMPMPMFPFGFPMLPPSQNNQQN</sequence>
<dbReference type="AlphaFoldDB" id="A0A8S1HE17"/>
<feature type="region of interest" description="Disordered" evidence="6">
    <location>
        <begin position="1081"/>
        <end position="1111"/>
    </location>
</feature>
<gene>
    <name evidence="8" type="ORF">CAUJ_LOCUS8580</name>
</gene>
<feature type="region of interest" description="Disordered" evidence="6">
    <location>
        <begin position="793"/>
        <end position="816"/>
    </location>
</feature>
<organism evidence="8 9">
    <name type="scientific">Caenorhabditis auriculariae</name>
    <dbReference type="NCBI Taxonomy" id="2777116"/>
    <lineage>
        <taxon>Eukaryota</taxon>
        <taxon>Metazoa</taxon>
        <taxon>Ecdysozoa</taxon>
        <taxon>Nematoda</taxon>
        <taxon>Chromadorea</taxon>
        <taxon>Rhabditida</taxon>
        <taxon>Rhabditina</taxon>
        <taxon>Rhabditomorpha</taxon>
        <taxon>Rhabditoidea</taxon>
        <taxon>Rhabditidae</taxon>
        <taxon>Peloderinae</taxon>
        <taxon>Caenorhabditis</taxon>
    </lineage>
</organism>
<dbReference type="PROSITE" id="PS00028">
    <property type="entry name" value="ZINC_FINGER_C2H2_1"/>
    <property type="match status" value="3"/>
</dbReference>
<feature type="domain" description="C2H2-type" evidence="7">
    <location>
        <begin position="392"/>
        <end position="419"/>
    </location>
</feature>
<dbReference type="EMBL" id="CAJGYM010000029">
    <property type="protein sequence ID" value="CAD6192661.1"/>
    <property type="molecule type" value="Genomic_DNA"/>
</dbReference>
<dbReference type="Gene3D" id="3.30.160.60">
    <property type="entry name" value="Classic Zinc Finger"/>
    <property type="match status" value="2"/>
</dbReference>
<dbReference type="SMART" id="SM00355">
    <property type="entry name" value="ZnF_C2H2"/>
    <property type="match status" value="9"/>
</dbReference>
<evidence type="ECO:0000256" key="4">
    <source>
        <dbReference type="ARBA" id="ARBA00022833"/>
    </source>
</evidence>
<evidence type="ECO:0000256" key="1">
    <source>
        <dbReference type="ARBA" id="ARBA00022723"/>
    </source>
</evidence>
<comment type="caution">
    <text evidence="8">The sequence shown here is derived from an EMBL/GenBank/DDBJ whole genome shotgun (WGS) entry which is preliminary data.</text>
</comment>
<feature type="region of interest" description="Disordered" evidence="6">
    <location>
        <begin position="829"/>
        <end position="927"/>
    </location>
</feature>
<dbReference type="GO" id="GO:0008270">
    <property type="term" value="F:zinc ion binding"/>
    <property type="evidence" value="ECO:0007669"/>
    <property type="project" value="UniProtKB-KW"/>
</dbReference>
<keyword evidence="4" id="KW-0862">Zinc</keyword>
<feature type="compositionally biased region" description="Basic and acidic residues" evidence="6">
    <location>
        <begin position="864"/>
        <end position="880"/>
    </location>
</feature>
<proteinExistence type="predicted"/>
<evidence type="ECO:0000313" key="8">
    <source>
        <dbReference type="EMBL" id="CAD6192661.1"/>
    </source>
</evidence>
<keyword evidence="9" id="KW-1185">Reference proteome</keyword>
<feature type="domain" description="C2H2-type" evidence="7">
    <location>
        <begin position="76"/>
        <end position="103"/>
    </location>
</feature>
<feature type="compositionally biased region" description="Polar residues" evidence="6">
    <location>
        <begin position="1008"/>
        <end position="1021"/>
    </location>
</feature>
<feature type="region of interest" description="Disordered" evidence="6">
    <location>
        <begin position="418"/>
        <end position="442"/>
    </location>
</feature>
<feature type="domain" description="C2H2-type" evidence="7">
    <location>
        <begin position="290"/>
        <end position="317"/>
    </location>
</feature>
<keyword evidence="1" id="KW-0479">Metal-binding</keyword>
<evidence type="ECO:0000256" key="3">
    <source>
        <dbReference type="ARBA" id="ARBA00022771"/>
    </source>
</evidence>
<keyword evidence="3 5" id="KW-0863">Zinc-finger</keyword>
<evidence type="ECO:0000256" key="2">
    <source>
        <dbReference type="ARBA" id="ARBA00022737"/>
    </source>
</evidence>
<dbReference type="InterPro" id="IPR013087">
    <property type="entry name" value="Znf_C2H2_type"/>
</dbReference>
<evidence type="ECO:0000259" key="7">
    <source>
        <dbReference type="PROSITE" id="PS50157"/>
    </source>
</evidence>
<dbReference type="InterPro" id="IPR050688">
    <property type="entry name" value="Zinc_finger/UBP_domain"/>
</dbReference>
<feature type="compositionally biased region" description="Polar residues" evidence="6">
    <location>
        <begin position="796"/>
        <end position="816"/>
    </location>
</feature>
<dbReference type="GO" id="GO:0045944">
    <property type="term" value="P:positive regulation of transcription by RNA polymerase II"/>
    <property type="evidence" value="ECO:0007669"/>
    <property type="project" value="TreeGrafter"/>
</dbReference>
<evidence type="ECO:0000256" key="5">
    <source>
        <dbReference type="PROSITE-ProRule" id="PRU00042"/>
    </source>
</evidence>
<feature type="domain" description="C2H2-type" evidence="7">
    <location>
        <begin position="939"/>
        <end position="968"/>
    </location>
</feature>
<feature type="compositionally biased region" description="Pro residues" evidence="6">
    <location>
        <begin position="760"/>
        <end position="769"/>
    </location>
</feature>
<dbReference type="OrthoDB" id="6417347at2759"/>
<feature type="compositionally biased region" description="Basic and acidic residues" evidence="6">
    <location>
        <begin position="846"/>
        <end position="856"/>
    </location>
</feature>
<feature type="compositionally biased region" description="Low complexity" evidence="6">
    <location>
        <begin position="359"/>
        <end position="377"/>
    </location>
</feature>
<name>A0A8S1HE17_9PELO</name>
<evidence type="ECO:0000256" key="6">
    <source>
        <dbReference type="SAM" id="MobiDB-lite"/>
    </source>
</evidence>
<dbReference type="Proteomes" id="UP000835052">
    <property type="component" value="Unassembled WGS sequence"/>
</dbReference>
<dbReference type="PANTHER" id="PTHR24403:SF67">
    <property type="entry name" value="FI01116P-RELATED"/>
    <property type="match status" value="1"/>
</dbReference>
<feature type="region of interest" description="Disordered" evidence="6">
    <location>
        <begin position="1005"/>
        <end position="1032"/>
    </location>
</feature>
<keyword evidence="2" id="KW-0677">Repeat</keyword>
<accession>A0A8S1HE17</accession>
<reference evidence="8" key="1">
    <citation type="submission" date="2020-10" db="EMBL/GenBank/DDBJ databases">
        <authorList>
            <person name="Kikuchi T."/>
        </authorList>
    </citation>
    <scope>NUCLEOTIDE SEQUENCE</scope>
    <source>
        <strain evidence="8">NKZ352</strain>
    </source>
</reference>
<dbReference type="PANTHER" id="PTHR24403">
    <property type="entry name" value="ZINC FINGER PROTEIN"/>
    <property type="match status" value="1"/>
</dbReference>
<feature type="region of interest" description="Disordered" evidence="6">
    <location>
        <begin position="744"/>
        <end position="780"/>
    </location>
</feature>
<dbReference type="PROSITE" id="PS50157">
    <property type="entry name" value="ZINC_FINGER_C2H2_2"/>
    <property type="match status" value="4"/>
</dbReference>
<feature type="compositionally biased region" description="Basic and acidic residues" evidence="6">
    <location>
        <begin position="422"/>
        <end position="435"/>
    </location>
</feature>